<accession>A0A0J5K5D3</accession>
<proteinExistence type="predicted"/>
<protein>
    <recommendedName>
        <fullName evidence="4">Ead/Ea22-like family protein</fullName>
    </recommendedName>
</protein>
<comment type="caution">
    <text evidence="2">The sequence shown here is derived from an EMBL/GenBank/DDBJ whole genome shotgun (WGS) entry which is preliminary data.</text>
</comment>
<evidence type="ECO:0000313" key="3">
    <source>
        <dbReference type="Proteomes" id="UP000036196"/>
    </source>
</evidence>
<organism evidence="2 3">
    <name type="scientific">Pluralibacter gergoviae</name>
    <name type="common">Enterobacter gergoviae</name>
    <dbReference type="NCBI Taxonomy" id="61647"/>
    <lineage>
        <taxon>Bacteria</taxon>
        <taxon>Pseudomonadati</taxon>
        <taxon>Pseudomonadota</taxon>
        <taxon>Gammaproteobacteria</taxon>
        <taxon>Enterobacterales</taxon>
        <taxon>Enterobacteriaceae</taxon>
        <taxon>Pluralibacter</taxon>
    </lineage>
</organism>
<dbReference type="EMBL" id="LDZF01000091">
    <property type="protein sequence ID" value="KMK01634.1"/>
    <property type="molecule type" value="Genomic_DNA"/>
</dbReference>
<sequence>MTDAELAHTKELAFWMTERVFMNPISAKFLTEDWRKVFPDEVAVAERMKALVEALEAKDARIAGMKAERDEFRRRLNLDRDILADADKRIAELQESNAQVIHSRDHYKHISEELMRRIHELQSRAEAAEKCLSNLAAVSRRYLPDYDEHPEIQAADDLLEQNSIVTAGIQI</sequence>
<reference evidence="2 3" key="1">
    <citation type="submission" date="2015-05" db="EMBL/GenBank/DDBJ databases">
        <title>Genome sequences of Pluralibacter gergoviae.</title>
        <authorList>
            <person name="Greninger A.L."/>
            <person name="Miller S."/>
        </authorList>
    </citation>
    <scope>NUCLEOTIDE SEQUENCE [LARGE SCALE GENOMIC DNA]</scope>
    <source>
        <strain evidence="2 3">JS81F13</strain>
    </source>
</reference>
<evidence type="ECO:0008006" key="4">
    <source>
        <dbReference type="Google" id="ProtNLM"/>
    </source>
</evidence>
<keyword evidence="3" id="KW-1185">Reference proteome</keyword>
<evidence type="ECO:0000313" key="2">
    <source>
        <dbReference type="EMBL" id="KMK01634.1"/>
    </source>
</evidence>
<dbReference type="PATRIC" id="fig|61647.15.peg.5607"/>
<feature type="coiled-coil region" evidence="1">
    <location>
        <begin position="48"/>
        <end position="75"/>
    </location>
</feature>
<keyword evidence="1" id="KW-0175">Coiled coil</keyword>
<dbReference type="Proteomes" id="UP000036196">
    <property type="component" value="Unassembled WGS sequence"/>
</dbReference>
<gene>
    <name evidence="2" type="ORF">ABW06_25995</name>
</gene>
<evidence type="ECO:0000256" key="1">
    <source>
        <dbReference type="SAM" id="Coils"/>
    </source>
</evidence>
<name>A0A0J5K5D3_PLUGE</name>
<dbReference type="AlphaFoldDB" id="A0A0J5K5D3"/>
<dbReference type="RefSeq" id="WP_048281231.1">
    <property type="nucleotide sequence ID" value="NZ_LDZF01000091.1"/>
</dbReference>